<dbReference type="InterPro" id="IPR004014">
    <property type="entry name" value="ATPase_P-typ_cation-transptr_N"/>
</dbReference>
<evidence type="ECO:0000256" key="3">
    <source>
        <dbReference type="ARBA" id="ARBA00022475"/>
    </source>
</evidence>
<feature type="transmembrane region" description="Helical" evidence="10">
    <location>
        <begin position="265"/>
        <end position="291"/>
    </location>
</feature>
<evidence type="ECO:0000256" key="10">
    <source>
        <dbReference type="SAM" id="Phobius"/>
    </source>
</evidence>
<dbReference type="Gene3D" id="3.40.50.1000">
    <property type="entry name" value="HAD superfamily/HAD-like"/>
    <property type="match status" value="1"/>
</dbReference>
<evidence type="ECO:0000256" key="6">
    <source>
        <dbReference type="ARBA" id="ARBA00022840"/>
    </source>
</evidence>
<feature type="transmembrane region" description="Helical" evidence="10">
    <location>
        <begin position="780"/>
        <end position="801"/>
    </location>
</feature>
<dbReference type="Gene3D" id="2.70.150.10">
    <property type="entry name" value="Calcium-transporting ATPase, cytoplasmic transduction domain A"/>
    <property type="match status" value="1"/>
</dbReference>
<dbReference type="PRINTS" id="PR00120">
    <property type="entry name" value="HATPASE"/>
</dbReference>
<dbReference type="InterPro" id="IPR044492">
    <property type="entry name" value="P_typ_ATPase_HD_dom"/>
</dbReference>
<feature type="transmembrane region" description="Helical" evidence="10">
    <location>
        <begin position="239"/>
        <end position="259"/>
    </location>
</feature>
<dbReference type="PROSITE" id="PS00154">
    <property type="entry name" value="ATPASE_E1_E2"/>
    <property type="match status" value="1"/>
</dbReference>
<dbReference type="SUPFAM" id="SSF81653">
    <property type="entry name" value="Calcium ATPase, transduction domain A"/>
    <property type="match status" value="1"/>
</dbReference>
<sequence length="883" mass="95962">MSIDEIVRHTNSNLDSGLSSEEAQKRLSEFGANIIESGEKISVLKILFDNINNIIVYLLILASVVSFLMGDPIEGFAIIVAVVIAVLSGFISEYKAQKSVESLQNMIKTVSKVKRDSEIIEIESSKLVFGDLIFIETGDSITADARIIESKNFASIESALTGEAEAVEKEHDFLAEDDTTIGDRKNMVYTGTAATRGNAYAIITATGMDTEIGKISDMLNNNEKSSTPLEIQLDRLGKALIIFAAFVALVVSIVGILSGDEIYSVIKIGVILAIAAIPEALPAVSTITLAVGMKTMSTHNALVKSLSAVETLGSTTVICTDKTGTLTENQMTVKVVYTSDKKQYEIEGLGYVPKGDISEDGNVIEPKSESSLNSLIIAGVLCSNATIVNENNEYRVIGDPTEGGLIVLGKKASIEKSILEKNGYKRIGEIPFSSKEKFMATAYMHEDGTKTMYLKGAPDVLIDLANFDNDKIKELTGVNESFAEKGMRVLAIAEIKGYDGNGSEESMRIHMTKGIDLLGFTGIIDPPREDVKQAIKETQDAGIRVIMITGDHPKTARIIADKVGISNATKVITGKEMDNMSVDQLAKEIMTTSIFARVSPENKLQIVKALNIDNQVTAMTGDGVNDAPALNGADIGIAMGIRGTEVAKDASDMILTDDKFSTIVDAVKEGRVIFENIEKFVYFLFSCNVVEILAVLLTIIFRLPMPILALQILWLNLVVDILPAMSLAWEPGESDIMQRKPRDPKASIVNKKFLLKIAGNGILISLGSLAVFVYGISQGYSIEICRTMTFSTMAFGQLFHIFNVRHKNSFGIDKSLLRNPYLIGALVSSVLLQLIVVYVPFFNTVIGTMPLDSYKWFIIVLGSLIPTVLVQSYRLIPTKAKTQ</sequence>
<keyword evidence="5" id="KW-0547">Nucleotide-binding</keyword>
<feature type="transmembrane region" description="Helical" evidence="10">
    <location>
        <begin position="75"/>
        <end position="94"/>
    </location>
</feature>
<dbReference type="Pfam" id="PF00122">
    <property type="entry name" value="E1-E2_ATPase"/>
    <property type="match status" value="1"/>
</dbReference>
<feature type="transmembrane region" description="Helical" evidence="10">
    <location>
        <begin position="680"/>
        <end position="701"/>
    </location>
</feature>
<dbReference type="SUPFAM" id="SSF81665">
    <property type="entry name" value="Calcium ATPase, transmembrane domain M"/>
    <property type="match status" value="1"/>
</dbReference>
<dbReference type="SUPFAM" id="SSF81660">
    <property type="entry name" value="Metal cation-transporting ATPase, ATP-binding domain N"/>
    <property type="match status" value="1"/>
</dbReference>
<keyword evidence="3" id="KW-1003">Cell membrane</keyword>
<dbReference type="InterPro" id="IPR023299">
    <property type="entry name" value="ATPase_P-typ_cyto_dom_N"/>
</dbReference>
<dbReference type="PRINTS" id="PR00119">
    <property type="entry name" value="CATATPASE"/>
</dbReference>
<keyword evidence="8 10" id="KW-1133">Transmembrane helix</keyword>
<dbReference type="GO" id="GO:0016887">
    <property type="term" value="F:ATP hydrolysis activity"/>
    <property type="evidence" value="ECO:0007669"/>
    <property type="project" value="InterPro"/>
</dbReference>
<dbReference type="SFLD" id="SFLDG00002">
    <property type="entry name" value="C1.7:_P-type_atpase_like"/>
    <property type="match status" value="1"/>
</dbReference>
<dbReference type="Gene3D" id="1.20.1110.10">
    <property type="entry name" value="Calcium-transporting ATPase, transmembrane domain"/>
    <property type="match status" value="1"/>
</dbReference>
<comment type="caution">
    <text evidence="12">The sequence shown here is derived from an EMBL/GenBank/DDBJ whole genome shotgun (WGS) entry which is preliminary data.</text>
</comment>
<dbReference type="SFLD" id="SFLDS00003">
    <property type="entry name" value="Haloacid_Dehalogenase"/>
    <property type="match status" value="1"/>
</dbReference>
<evidence type="ECO:0000259" key="11">
    <source>
        <dbReference type="SMART" id="SM00831"/>
    </source>
</evidence>
<dbReference type="PANTHER" id="PTHR43294:SF21">
    <property type="entry name" value="CATION TRANSPORTING ATPASE"/>
    <property type="match status" value="1"/>
</dbReference>
<dbReference type="SUPFAM" id="SSF56784">
    <property type="entry name" value="HAD-like"/>
    <property type="match status" value="1"/>
</dbReference>
<dbReference type="InterPro" id="IPR001757">
    <property type="entry name" value="P_typ_ATPase"/>
</dbReference>
<dbReference type="InterPro" id="IPR036412">
    <property type="entry name" value="HAD-like_sf"/>
</dbReference>
<feature type="transmembrane region" description="Helical" evidence="10">
    <location>
        <begin position="821"/>
        <end position="842"/>
    </location>
</feature>
<evidence type="ECO:0000256" key="1">
    <source>
        <dbReference type="ARBA" id="ARBA00004651"/>
    </source>
</evidence>
<dbReference type="PANTHER" id="PTHR43294">
    <property type="entry name" value="SODIUM/POTASSIUM-TRANSPORTING ATPASE SUBUNIT ALPHA"/>
    <property type="match status" value="1"/>
</dbReference>
<evidence type="ECO:0000313" key="13">
    <source>
        <dbReference type="Proteomes" id="UP000440004"/>
    </source>
</evidence>
<evidence type="ECO:0000313" key="12">
    <source>
        <dbReference type="EMBL" id="MPW24673.1"/>
    </source>
</evidence>
<feature type="transmembrane region" description="Helical" evidence="10">
    <location>
        <begin position="854"/>
        <end position="876"/>
    </location>
</feature>
<feature type="transmembrane region" description="Helical" evidence="10">
    <location>
        <begin position="753"/>
        <end position="774"/>
    </location>
</feature>
<evidence type="ECO:0000256" key="5">
    <source>
        <dbReference type="ARBA" id="ARBA00022741"/>
    </source>
</evidence>
<dbReference type="InterPro" id="IPR050510">
    <property type="entry name" value="Cation_transp_ATPase_P-type"/>
</dbReference>
<keyword evidence="6" id="KW-0067">ATP-binding</keyword>
<dbReference type="Proteomes" id="UP000440004">
    <property type="component" value="Unassembled WGS sequence"/>
</dbReference>
<dbReference type="InterPro" id="IPR059000">
    <property type="entry name" value="ATPase_P-type_domA"/>
</dbReference>
<dbReference type="SMART" id="SM00831">
    <property type="entry name" value="Cation_ATPase_N"/>
    <property type="match status" value="1"/>
</dbReference>
<dbReference type="InterPro" id="IPR023298">
    <property type="entry name" value="ATPase_P-typ_TM_dom_sf"/>
</dbReference>
<dbReference type="Pfam" id="PF08282">
    <property type="entry name" value="Hydrolase_3"/>
    <property type="match status" value="1"/>
</dbReference>
<keyword evidence="13" id="KW-1185">Reference proteome</keyword>
<dbReference type="Pfam" id="PF00689">
    <property type="entry name" value="Cation_ATPase_C"/>
    <property type="match status" value="1"/>
</dbReference>
<dbReference type="GO" id="GO:0005886">
    <property type="term" value="C:plasma membrane"/>
    <property type="evidence" value="ECO:0007669"/>
    <property type="project" value="UniProtKB-SubCell"/>
</dbReference>
<evidence type="ECO:0000256" key="4">
    <source>
        <dbReference type="ARBA" id="ARBA00022692"/>
    </source>
</evidence>
<dbReference type="SFLD" id="SFLDF00027">
    <property type="entry name" value="p-type_atpase"/>
    <property type="match status" value="1"/>
</dbReference>
<dbReference type="GO" id="GO:0005524">
    <property type="term" value="F:ATP binding"/>
    <property type="evidence" value="ECO:0007669"/>
    <property type="project" value="UniProtKB-KW"/>
</dbReference>
<dbReference type="AlphaFoldDB" id="A0A6A7K690"/>
<protein>
    <submittedName>
        <fullName evidence="12">HAD-IC family P-type ATPase</fullName>
    </submittedName>
</protein>
<dbReference type="NCBIfam" id="TIGR01494">
    <property type="entry name" value="ATPase_P-type"/>
    <property type="match status" value="2"/>
</dbReference>
<evidence type="ECO:0000256" key="8">
    <source>
        <dbReference type="ARBA" id="ARBA00022989"/>
    </source>
</evidence>
<gene>
    <name evidence="12" type="ORF">GC105_02545</name>
</gene>
<keyword evidence="4 10" id="KW-0812">Transmembrane</keyword>
<accession>A0A6A7K690</accession>
<dbReference type="Pfam" id="PF13246">
    <property type="entry name" value="Cation_ATPase"/>
    <property type="match status" value="1"/>
</dbReference>
<dbReference type="InterPro" id="IPR023214">
    <property type="entry name" value="HAD_sf"/>
</dbReference>
<comment type="similarity">
    <text evidence="2">Belongs to the cation transport ATPase (P-type) (TC 3.A.3) family. Type IIA subfamily.</text>
</comment>
<comment type="subcellular location">
    <subcellularLocation>
        <location evidence="1">Cell membrane</location>
        <topology evidence="1">Multi-pass membrane protein</topology>
    </subcellularLocation>
</comment>
<dbReference type="InterPro" id="IPR018303">
    <property type="entry name" value="ATPase_P-typ_P_site"/>
</dbReference>
<keyword evidence="7" id="KW-1278">Translocase</keyword>
<dbReference type="InterPro" id="IPR008250">
    <property type="entry name" value="ATPase_P-typ_transduc_dom_A_sf"/>
</dbReference>
<dbReference type="EMBL" id="WHNX01000003">
    <property type="protein sequence ID" value="MPW24673.1"/>
    <property type="molecule type" value="Genomic_DNA"/>
</dbReference>
<organism evidence="12 13">
    <name type="scientific">Alkalibaculum sporogenes</name>
    <dbReference type="NCBI Taxonomy" id="2655001"/>
    <lineage>
        <taxon>Bacteria</taxon>
        <taxon>Bacillati</taxon>
        <taxon>Bacillota</taxon>
        <taxon>Clostridia</taxon>
        <taxon>Eubacteriales</taxon>
        <taxon>Eubacteriaceae</taxon>
        <taxon>Alkalibaculum</taxon>
    </lineage>
</organism>
<evidence type="ECO:0000256" key="7">
    <source>
        <dbReference type="ARBA" id="ARBA00022967"/>
    </source>
</evidence>
<dbReference type="Pfam" id="PF00690">
    <property type="entry name" value="Cation_ATPase_N"/>
    <property type="match status" value="1"/>
</dbReference>
<evidence type="ECO:0000256" key="2">
    <source>
        <dbReference type="ARBA" id="ARBA00005675"/>
    </source>
</evidence>
<evidence type="ECO:0000256" key="9">
    <source>
        <dbReference type="ARBA" id="ARBA00023136"/>
    </source>
</evidence>
<name>A0A6A7K690_9FIRM</name>
<feature type="transmembrane region" description="Helical" evidence="10">
    <location>
        <begin position="707"/>
        <end position="732"/>
    </location>
</feature>
<reference evidence="12 13" key="1">
    <citation type="submission" date="2019-10" db="EMBL/GenBank/DDBJ databases">
        <title>Alkalibaculum tamaniensis sp.nov., a new alkaliphilic acetogen, isolated on methoxylated aromatics from a mud volcano.</title>
        <authorList>
            <person name="Khomyakova M.A."/>
            <person name="Merkel A.Y."/>
            <person name="Bonch-Osmolovskaya E.A."/>
            <person name="Slobodkin A.I."/>
        </authorList>
    </citation>
    <scope>NUCLEOTIDE SEQUENCE [LARGE SCALE GENOMIC DNA]</scope>
    <source>
        <strain evidence="12 13">M08DMB</strain>
    </source>
</reference>
<feature type="transmembrane region" description="Helical" evidence="10">
    <location>
        <begin position="50"/>
        <end position="69"/>
    </location>
</feature>
<feature type="domain" description="Cation-transporting P-type ATPase N-terminal" evidence="11">
    <location>
        <begin position="1"/>
        <end position="71"/>
    </location>
</feature>
<dbReference type="Gene3D" id="3.40.1110.10">
    <property type="entry name" value="Calcium-transporting ATPase, cytoplasmic domain N"/>
    <property type="match status" value="1"/>
</dbReference>
<keyword evidence="9 10" id="KW-0472">Membrane</keyword>
<dbReference type="InterPro" id="IPR006068">
    <property type="entry name" value="ATPase_P-typ_cation-transptr_C"/>
</dbReference>
<proteinExistence type="inferred from homology"/>